<dbReference type="EMBL" id="JAWHQM010000059">
    <property type="protein sequence ID" value="KAK5635898.1"/>
    <property type="molecule type" value="Genomic_DNA"/>
</dbReference>
<comment type="caution">
    <text evidence="1">The sequence shown here is derived from an EMBL/GenBank/DDBJ whole genome shotgun (WGS) entry which is preliminary data.</text>
</comment>
<evidence type="ECO:0000313" key="2">
    <source>
        <dbReference type="Proteomes" id="UP001305414"/>
    </source>
</evidence>
<evidence type="ECO:0000313" key="1">
    <source>
        <dbReference type="EMBL" id="KAK5635898.1"/>
    </source>
</evidence>
<dbReference type="Proteomes" id="UP001305414">
    <property type="component" value="Unassembled WGS sequence"/>
</dbReference>
<proteinExistence type="predicted"/>
<protein>
    <submittedName>
        <fullName evidence="1">Uncharacterized protein</fullName>
    </submittedName>
</protein>
<sequence>MANVAQLARAIELAFRPNPSHFLTPPPPLRGATGVVLLTSVDGVTGTAPASALSDVSGVIMASEPIRSVCSGAGRFRRIGGGVALASSSSTMLTGRVVVQGTVAGGGTLFLPDGLLRYRN</sequence>
<accession>A0AAN7UYE9</accession>
<keyword evidence="2" id="KW-1185">Reference proteome</keyword>
<reference evidence="1 2" key="1">
    <citation type="submission" date="2023-10" db="EMBL/GenBank/DDBJ databases">
        <title>Draft genome sequence of Xylaria bambusicola isolate GMP-LS, the root and basal stem rot pathogen of sugarcane in Indonesia.</title>
        <authorList>
            <person name="Selvaraj P."/>
            <person name="Muralishankar V."/>
            <person name="Muruganantham S."/>
            <person name="Sp S."/>
            <person name="Haryani S."/>
            <person name="Lau K.J.X."/>
            <person name="Naqvi N.I."/>
        </authorList>
    </citation>
    <scope>NUCLEOTIDE SEQUENCE [LARGE SCALE GENOMIC DNA]</scope>
    <source>
        <strain evidence="1">GMP-LS</strain>
    </source>
</reference>
<organism evidence="1 2">
    <name type="scientific">Xylaria bambusicola</name>
    <dbReference type="NCBI Taxonomy" id="326684"/>
    <lineage>
        <taxon>Eukaryota</taxon>
        <taxon>Fungi</taxon>
        <taxon>Dikarya</taxon>
        <taxon>Ascomycota</taxon>
        <taxon>Pezizomycotina</taxon>
        <taxon>Sordariomycetes</taxon>
        <taxon>Xylariomycetidae</taxon>
        <taxon>Xylariales</taxon>
        <taxon>Xylariaceae</taxon>
        <taxon>Xylaria</taxon>
    </lineage>
</organism>
<gene>
    <name evidence="1" type="ORF">RRF57_011610</name>
</gene>
<name>A0AAN7UYE9_9PEZI</name>
<dbReference type="AlphaFoldDB" id="A0AAN7UYE9"/>